<comment type="caution">
    <text evidence="4">The sequence shown here is derived from an EMBL/GenBank/DDBJ whole genome shotgun (WGS) entry which is preliminary data.</text>
</comment>
<feature type="domain" description="HSF-type DNA-binding" evidence="3">
    <location>
        <begin position="12"/>
        <end position="105"/>
    </location>
</feature>
<name>A0A8S1MUE4_9CILI</name>
<dbReference type="InterPro" id="IPR000232">
    <property type="entry name" value="HSF_DNA-bd"/>
</dbReference>
<evidence type="ECO:0000256" key="1">
    <source>
        <dbReference type="ARBA" id="ARBA00023125"/>
    </source>
</evidence>
<dbReference type="GO" id="GO:0043565">
    <property type="term" value="F:sequence-specific DNA binding"/>
    <property type="evidence" value="ECO:0007669"/>
    <property type="project" value="InterPro"/>
</dbReference>
<protein>
    <recommendedName>
        <fullName evidence="3">HSF-type DNA-binding domain-containing protein</fullName>
    </recommendedName>
</protein>
<dbReference type="FunFam" id="1.10.10.10:FF:000479">
    <property type="entry name" value="Predicted protein"/>
    <property type="match status" value="1"/>
</dbReference>
<dbReference type="SMART" id="SM00415">
    <property type="entry name" value="HSF"/>
    <property type="match status" value="1"/>
</dbReference>
<comment type="similarity">
    <text evidence="2">Belongs to the HSF family.</text>
</comment>
<evidence type="ECO:0000256" key="2">
    <source>
        <dbReference type="RuleBase" id="RU004020"/>
    </source>
</evidence>
<dbReference type="PANTHER" id="PTHR10015:SF206">
    <property type="entry name" value="HSF-TYPE DNA-BINDING DOMAIN-CONTAINING PROTEIN"/>
    <property type="match status" value="1"/>
</dbReference>
<dbReference type="Pfam" id="PF00447">
    <property type="entry name" value="HSF_DNA-bind"/>
    <property type="match status" value="1"/>
</dbReference>
<accession>A0A8S1MUE4</accession>
<evidence type="ECO:0000313" key="4">
    <source>
        <dbReference type="EMBL" id="CAD8083022.1"/>
    </source>
</evidence>
<dbReference type="OrthoDB" id="60033at2759"/>
<keyword evidence="5" id="KW-1185">Reference proteome</keyword>
<reference evidence="4" key="1">
    <citation type="submission" date="2021-01" db="EMBL/GenBank/DDBJ databases">
        <authorList>
            <consortium name="Genoscope - CEA"/>
            <person name="William W."/>
        </authorList>
    </citation>
    <scope>NUCLEOTIDE SEQUENCE</scope>
</reference>
<organism evidence="4 5">
    <name type="scientific">Paramecium sonneborni</name>
    <dbReference type="NCBI Taxonomy" id="65129"/>
    <lineage>
        <taxon>Eukaryota</taxon>
        <taxon>Sar</taxon>
        <taxon>Alveolata</taxon>
        <taxon>Ciliophora</taxon>
        <taxon>Intramacronucleata</taxon>
        <taxon>Oligohymenophorea</taxon>
        <taxon>Peniculida</taxon>
        <taxon>Parameciidae</taxon>
        <taxon>Paramecium</taxon>
    </lineage>
</organism>
<dbReference type="GO" id="GO:0003700">
    <property type="term" value="F:DNA-binding transcription factor activity"/>
    <property type="evidence" value="ECO:0007669"/>
    <property type="project" value="InterPro"/>
</dbReference>
<evidence type="ECO:0000313" key="5">
    <source>
        <dbReference type="Proteomes" id="UP000692954"/>
    </source>
</evidence>
<sequence>MQEKKIKKNRIIHSSFLKLLYKILENQEYENIIRWNDLGDKFIILDKPIFISKILPKYFRHQKFSSFVRQLNLYGFQRICGEGNNSCYFNTQFTRQNPNLQMKKKQRQLYSHQGFETSVLKNQMNQIKMTQQLIKQQIEGCLQSVDKLSSITQYLLNLLFETKIQTSNQAKSVLNAALEIVYGMLPQFCLTFQELLEITFPSSEVLSLENAMSYLHKNPISPQSHISLLQIFNYLSSYYPATQFSKHNEAYSNIEQSCRNLEDFACQSKQLRIKD</sequence>
<gene>
    <name evidence="4" type="ORF">PSON_ATCC_30995.1.T0440185</name>
</gene>
<dbReference type="Proteomes" id="UP000692954">
    <property type="component" value="Unassembled WGS sequence"/>
</dbReference>
<dbReference type="AlphaFoldDB" id="A0A8S1MUE4"/>
<keyword evidence="1" id="KW-0238">DNA-binding</keyword>
<proteinExistence type="inferred from homology"/>
<evidence type="ECO:0000259" key="3">
    <source>
        <dbReference type="SMART" id="SM00415"/>
    </source>
</evidence>
<dbReference type="PANTHER" id="PTHR10015">
    <property type="entry name" value="HEAT SHOCK TRANSCRIPTION FACTOR"/>
    <property type="match status" value="1"/>
</dbReference>
<dbReference type="EMBL" id="CAJJDN010000044">
    <property type="protein sequence ID" value="CAD8083022.1"/>
    <property type="molecule type" value="Genomic_DNA"/>
</dbReference>